<dbReference type="FunFam" id="3.40.50.1260:FF:000006">
    <property type="entry name" value="Phosphoglycerate kinase"/>
    <property type="match status" value="1"/>
</dbReference>
<dbReference type="InterPro" id="IPR015824">
    <property type="entry name" value="Phosphoglycerate_kinase_N"/>
</dbReference>
<evidence type="ECO:0000256" key="6">
    <source>
        <dbReference type="ARBA" id="ARBA00016471"/>
    </source>
</evidence>
<comment type="catalytic activity">
    <reaction evidence="1 13 16">
        <text>(2R)-3-phosphoglycerate + ATP = (2R)-3-phospho-glyceroyl phosphate + ADP</text>
        <dbReference type="Rhea" id="RHEA:14801"/>
        <dbReference type="ChEBI" id="CHEBI:30616"/>
        <dbReference type="ChEBI" id="CHEBI:57604"/>
        <dbReference type="ChEBI" id="CHEBI:58272"/>
        <dbReference type="ChEBI" id="CHEBI:456216"/>
        <dbReference type="EC" id="2.7.2.3"/>
    </reaction>
</comment>
<dbReference type="EMBL" id="CP003697">
    <property type="protein sequence ID" value="AGF72536.1"/>
    <property type="molecule type" value="Genomic_DNA"/>
</dbReference>
<evidence type="ECO:0000256" key="12">
    <source>
        <dbReference type="ARBA" id="ARBA00023152"/>
    </source>
</evidence>
<dbReference type="InterPro" id="IPR015911">
    <property type="entry name" value="Phosphoglycerate_kinase_CS"/>
</dbReference>
<feature type="binding site" evidence="13 14">
    <location>
        <begin position="63"/>
        <end position="66"/>
    </location>
    <ligand>
        <name>substrate</name>
    </ligand>
</feature>
<evidence type="ECO:0000313" key="17">
    <source>
        <dbReference type="EMBL" id="AGF72536.1"/>
    </source>
</evidence>
<proteinExistence type="inferred from homology"/>
<feature type="binding site" evidence="13 15">
    <location>
        <begin position="360"/>
        <end position="363"/>
    </location>
    <ligand>
        <name>ATP</name>
        <dbReference type="ChEBI" id="CHEBI:30616"/>
    </ligand>
</feature>
<evidence type="ECO:0000256" key="3">
    <source>
        <dbReference type="ARBA" id="ARBA00008982"/>
    </source>
</evidence>
<evidence type="ECO:0000256" key="5">
    <source>
        <dbReference type="ARBA" id="ARBA00013061"/>
    </source>
</evidence>
<dbReference type="UniPathway" id="UPA00109">
    <property type="reaction ID" value="UER00185"/>
</dbReference>
<gene>
    <name evidence="13 17" type="primary">pgk</name>
    <name evidence="17" type="ORF">A605_07670</name>
</gene>
<accession>M1P7C7</accession>
<keyword evidence="12 13" id="KW-0324">Glycolysis</keyword>
<dbReference type="FunFam" id="3.40.50.1260:FF:000031">
    <property type="entry name" value="Phosphoglycerate kinase 1"/>
    <property type="match status" value="1"/>
</dbReference>
<dbReference type="SUPFAM" id="SSF53748">
    <property type="entry name" value="Phosphoglycerate kinase"/>
    <property type="match status" value="1"/>
</dbReference>
<keyword evidence="10 13" id="KW-0418">Kinase</keyword>
<dbReference type="Proteomes" id="UP000011723">
    <property type="component" value="Chromosome"/>
</dbReference>
<dbReference type="PROSITE" id="PS00111">
    <property type="entry name" value="PGLYCERATE_KINASE"/>
    <property type="match status" value="1"/>
</dbReference>
<keyword evidence="11 13" id="KW-0067">ATP-binding</keyword>
<feature type="binding site" evidence="13 14">
    <location>
        <begin position="24"/>
        <end position="26"/>
    </location>
    <ligand>
        <name>substrate</name>
    </ligand>
</feature>
<dbReference type="PATRIC" id="fig|1121362.3.peg.1549"/>
<dbReference type="GO" id="GO:0005829">
    <property type="term" value="C:cytosol"/>
    <property type="evidence" value="ECO:0007669"/>
    <property type="project" value="TreeGrafter"/>
</dbReference>
<name>M1P7C7_9CORY</name>
<feature type="binding site" evidence="13">
    <location>
        <position position="122"/>
    </location>
    <ligand>
        <name>substrate</name>
    </ligand>
</feature>
<dbReference type="EC" id="2.7.2.3" evidence="5 13"/>
<dbReference type="CDD" id="cd00318">
    <property type="entry name" value="Phosphoglycerate_kinase"/>
    <property type="match status" value="1"/>
</dbReference>
<dbReference type="HOGENOM" id="CLU_025427_0_2_11"/>
<keyword evidence="18" id="KW-1185">Reference proteome</keyword>
<evidence type="ECO:0000256" key="15">
    <source>
        <dbReference type="PIRSR" id="PIRSR000724-2"/>
    </source>
</evidence>
<evidence type="ECO:0000256" key="10">
    <source>
        <dbReference type="ARBA" id="ARBA00022777"/>
    </source>
</evidence>
<dbReference type="Pfam" id="PF00162">
    <property type="entry name" value="PGK"/>
    <property type="match status" value="1"/>
</dbReference>
<evidence type="ECO:0000256" key="13">
    <source>
        <dbReference type="HAMAP-Rule" id="MF_00145"/>
    </source>
</evidence>
<dbReference type="InterPro" id="IPR036043">
    <property type="entry name" value="Phosphoglycerate_kinase_sf"/>
</dbReference>
<dbReference type="KEGG" id="chn:A605_07670"/>
<keyword evidence="8 13" id="KW-0808">Transferase</keyword>
<comment type="caution">
    <text evidence="13">Lacks conserved residue(s) required for the propagation of feature annotation.</text>
</comment>
<dbReference type="GO" id="GO:0004618">
    <property type="term" value="F:phosphoglycerate kinase activity"/>
    <property type="evidence" value="ECO:0007669"/>
    <property type="project" value="UniProtKB-UniRule"/>
</dbReference>
<comment type="similarity">
    <text evidence="3 13 16">Belongs to the phosphoglycerate kinase family.</text>
</comment>
<dbReference type="Gene3D" id="3.40.50.1260">
    <property type="entry name" value="Phosphoglycerate kinase, N-terminal domain"/>
    <property type="match status" value="2"/>
</dbReference>
<comment type="subunit">
    <text evidence="4 13">Monomer.</text>
</comment>
<evidence type="ECO:0000256" key="1">
    <source>
        <dbReference type="ARBA" id="ARBA00000642"/>
    </source>
</evidence>
<comment type="pathway">
    <text evidence="2 13">Carbohydrate degradation; glycolysis; pyruvate from D-glyceraldehyde 3-phosphate: step 2/5.</text>
</comment>
<feature type="binding site" evidence="14">
    <location>
        <position position="122"/>
    </location>
    <ligand>
        <name>(2R)-3-phosphoglycerate</name>
        <dbReference type="ChEBI" id="CHEBI:58272"/>
    </ligand>
</feature>
<reference evidence="17 18" key="1">
    <citation type="journal article" date="2012" name="Stand. Genomic Sci.">
        <title>Genome sequence of the halotolerant bacterium Corynebacterium halotolerans type strain YIM 70093(T) (= DSM 44683(T)).</title>
        <authorList>
            <person name="Ruckert C."/>
            <person name="Albersmeier A."/>
            <person name="Al-Dilaimi A."/>
            <person name="Niehaus K."/>
            <person name="Szczepanowski R."/>
            <person name="Kalinowski J."/>
        </authorList>
    </citation>
    <scope>NUCLEOTIDE SEQUENCE [LARGE SCALE GENOMIC DNA]</scope>
    <source>
        <strain evidence="17">YIM 70093</strain>
    </source>
</reference>
<keyword evidence="7 13" id="KW-0963">Cytoplasm</keyword>
<dbReference type="GO" id="GO:0005524">
    <property type="term" value="F:ATP binding"/>
    <property type="evidence" value="ECO:0007669"/>
    <property type="project" value="UniProtKB-KW"/>
</dbReference>
<dbReference type="RefSeq" id="WP_015400955.1">
    <property type="nucleotide sequence ID" value="NC_020302.1"/>
</dbReference>
<evidence type="ECO:0000256" key="16">
    <source>
        <dbReference type="RuleBase" id="RU000532"/>
    </source>
</evidence>
<protein>
    <recommendedName>
        <fullName evidence="6 13">Phosphoglycerate kinase</fullName>
        <ecNumber evidence="5 13">2.7.2.3</ecNumber>
    </recommendedName>
</protein>
<dbReference type="PRINTS" id="PR00477">
    <property type="entry name" value="PHGLYCKINASE"/>
</dbReference>
<dbReference type="eggNOG" id="COG0126">
    <property type="taxonomic scope" value="Bacteria"/>
</dbReference>
<dbReference type="STRING" id="1121362.A605_07670"/>
<feature type="binding site" evidence="14">
    <location>
        <position position="40"/>
    </location>
    <ligand>
        <name>(2R)-3-phosphoglycerate</name>
        <dbReference type="ChEBI" id="CHEBI:58272"/>
    </ligand>
</feature>
<evidence type="ECO:0000256" key="2">
    <source>
        <dbReference type="ARBA" id="ARBA00004838"/>
    </source>
</evidence>
<dbReference type="GO" id="GO:0043531">
    <property type="term" value="F:ADP binding"/>
    <property type="evidence" value="ECO:0007669"/>
    <property type="project" value="TreeGrafter"/>
</dbReference>
<dbReference type="PANTHER" id="PTHR11406">
    <property type="entry name" value="PHOSPHOGLYCERATE KINASE"/>
    <property type="match status" value="1"/>
</dbReference>
<feature type="binding site" evidence="14">
    <location>
        <position position="162"/>
    </location>
    <ligand>
        <name>(2R)-3-phosphoglycerate</name>
        <dbReference type="ChEBI" id="CHEBI:58272"/>
    </ligand>
</feature>
<feature type="binding site" evidence="13 15">
    <location>
        <position position="331"/>
    </location>
    <ligand>
        <name>ATP</name>
        <dbReference type="ChEBI" id="CHEBI:30616"/>
    </ligand>
</feature>
<dbReference type="GO" id="GO:0006096">
    <property type="term" value="P:glycolytic process"/>
    <property type="evidence" value="ECO:0007669"/>
    <property type="project" value="UniProtKB-UniRule"/>
</dbReference>
<keyword evidence="9 13" id="KW-0547">Nucleotide-binding</keyword>
<feature type="binding site" evidence="13">
    <location>
        <position position="40"/>
    </location>
    <ligand>
        <name>substrate</name>
    </ligand>
</feature>
<feature type="binding site" evidence="13 15">
    <location>
        <position position="212"/>
    </location>
    <ligand>
        <name>ATP</name>
        <dbReference type="ChEBI" id="CHEBI:30616"/>
    </ligand>
</feature>
<dbReference type="PANTHER" id="PTHR11406:SF23">
    <property type="entry name" value="PHOSPHOGLYCERATE KINASE 1, CHLOROPLASTIC-RELATED"/>
    <property type="match status" value="1"/>
</dbReference>
<evidence type="ECO:0000256" key="4">
    <source>
        <dbReference type="ARBA" id="ARBA00011245"/>
    </source>
</evidence>
<dbReference type="OrthoDB" id="9808460at2"/>
<evidence type="ECO:0000256" key="14">
    <source>
        <dbReference type="PIRSR" id="PIRSR000724-1"/>
    </source>
</evidence>
<dbReference type="AlphaFoldDB" id="M1P7C7"/>
<evidence type="ECO:0000256" key="11">
    <source>
        <dbReference type="ARBA" id="ARBA00022840"/>
    </source>
</evidence>
<dbReference type="HAMAP" id="MF_00145">
    <property type="entry name" value="Phosphoglyc_kinase"/>
    <property type="match status" value="1"/>
</dbReference>
<feature type="binding site" evidence="13">
    <location>
        <position position="162"/>
    </location>
    <ligand>
        <name>substrate</name>
    </ligand>
</feature>
<evidence type="ECO:0000256" key="7">
    <source>
        <dbReference type="ARBA" id="ARBA00022490"/>
    </source>
</evidence>
<comment type="subcellular location">
    <subcellularLocation>
        <location evidence="13">Cytoplasm</location>
    </subcellularLocation>
</comment>
<dbReference type="PIRSF" id="PIRSF000724">
    <property type="entry name" value="Pgk"/>
    <property type="match status" value="1"/>
</dbReference>
<sequence>MTVKTLADLLDEGVEGRHVLVRSDFNVPLNDAGEITDPGRITASLPTLQALVDADAKVIVMAHLGRPKGEVNSRYSLAPVAEALSDALGQYVALAGDVVGEDAHERANGLTEGDVLLIENVRFDARETSKDEAERGEFADQLAALAADNGAFVSDGFGVVHRAQASVYDIAKRLPAYAGKLVEKEITVLDRTATDPELPYVVVLGGSKVSDKLGVIEALAGKADKLIIGGGMCYTFLAAQGYNTQKSLLQEEMIDTCRDLLSRFGDRIVLPVDLVAAAEFSADAENRVVALDGIPEGWLSPDIGPESVKQFAEVLSDARTVFWNGPMGVFEMEPFSKGTEGVAKAIIDATANGAFSVVGGGDSAASVRVLGLDEDGFSHISTGGGASLEFLEGKELPGVTVLGA</sequence>
<evidence type="ECO:0000256" key="8">
    <source>
        <dbReference type="ARBA" id="ARBA00022679"/>
    </source>
</evidence>
<evidence type="ECO:0000313" key="18">
    <source>
        <dbReference type="Proteomes" id="UP000011723"/>
    </source>
</evidence>
<evidence type="ECO:0000256" key="9">
    <source>
        <dbReference type="ARBA" id="ARBA00022741"/>
    </source>
</evidence>
<dbReference type="InterPro" id="IPR001576">
    <property type="entry name" value="Phosphoglycerate_kinase"/>
</dbReference>
<organism evidence="17 18">
    <name type="scientific">Corynebacterium halotolerans YIM 70093 = DSM 44683</name>
    <dbReference type="NCBI Taxonomy" id="1121362"/>
    <lineage>
        <taxon>Bacteria</taxon>
        <taxon>Bacillati</taxon>
        <taxon>Actinomycetota</taxon>
        <taxon>Actinomycetes</taxon>
        <taxon>Mycobacteriales</taxon>
        <taxon>Corynebacteriaceae</taxon>
        <taxon>Corynebacterium</taxon>
    </lineage>
</organism>
<dbReference type="GO" id="GO:0006094">
    <property type="term" value="P:gluconeogenesis"/>
    <property type="evidence" value="ECO:0007669"/>
    <property type="project" value="TreeGrafter"/>
</dbReference>